<keyword evidence="1" id="KW-1133">Transmembrane helix</keyword>
<accession>A0A0D3KS66</accession>
<dbReference type="Proteomes" id="UP000013827">
    <property type="component" value="Unassembled WGS sequence"/>
</dbReference>
<sequence length="232" mass="25021">MAPPFGLFDFSLDRSPIVMAYGCMRRQDRAFHNTTHACGGSSGEDPVWRLGTALHDALHIVLLCCVIVGFGACMPRRRSWLSAVGNDSLWCYLLHIPLTPLVQSATVVVLLDLVDPEPTSPLRGLAFLALVVYLQFLLSRRPDIASVSRFFQPIFQLWSWTRGIRAASRRPSWQQIGAAIAALLCTSLAAASCIFAIATRTAPVAPTIPGPPALRIVQQQPGGLVPGAAGHG</sequence>
<reference evidence="2" key="2">
    <citation type="submission" date="2024-10" db="UniProtKB">
        <authorList>
            <consortium name="EnsemblProtists"/>
        </authorList>
    </citation>
    <scope>IDENTIFICATION</scope>
</reference>
<name>A0A0D3KS66_EMIH1</name>
<keyword evidence="1" id="KW-0472">Membrane</keyword>
<keyword evidence="1" id="KW-0812">Transmembrane</keyword>
<dbReference type="AlphaFoldDB" id="A0A0D3KS66"/>
<dbReference type="GeneID" id="17283872"/>
<dbReference type="RefSeq" id="XP_005791030.1">
    <property type="nucleotide sequence ID" value="XM_005790973.1"/>
</dbReference>
<dbReference type="EnsemblProtists" id="EOD38601">
    <property type="protein sequence ID" value="EOD38601"/>
    <property type="gene ID" value="EMIHUDRAFT_224385"/>
</dbReference>
<dbReference type="HOGENOM" id="CLU_1196758_0_0_1"/>
<feature type="transmembrane region" description="Helical" evidence="1">
    <location>
        <begin position="89"/>
        <end position="110"/>
    </location>
</feature>
<dbReference type="PaxDb" id="2903-EOD38601"/>
<proteinExistence type="predicted"/>
<reference evidence="3" key="1">
    <citation type="journal article" date="2013" name="Nature">
        <title>Pan genome of the phytoplankton Emiliania underpins its global distribution.</title>
        <authorList>
            <person name="Read B.A."/>
            <person name="Kegel J."/>
            <person name="Klute M.J."/>
            <person name="Kuo A."/>
            <person name="Lefebvre S.C."/>
            <person name="Maumus F."/>
            <person name="Mayer C."/>
            <person name="Miller J."/>
            <person name="Monier A."/>
            <person name="Salamov A."/>
            <person name="Young J."/>
            <person name="Aguilar M."/>
            <person name="Claverie J.M."/>
            <person name="Frickenhaus S."/>
            <person name="Gonzalez K."/>
            <person name="Herman E.K."/>
            <person name="Lin Y.C."/>
            <person name="Napier J."/>
            <person name="Ogata H."/>
            <person name="Sarno A.F."/>
            <person name="Shmutz J."/>
            <person name="Schroeder D."/>
            <person name="de Vargas C."/>
            <person name="Verret F."/>
            <person name="von Dassow P."/>
            <person name="Valentin K."/>
            <person name="Van de Peer Y."/>
            <person name="Wheeler G."/>
            <person name="Dacks J.B."/>
            <person name="Delwiche C.F."/>
            <person name="Dyhrman S.T."/>
            <person name="Glockner G."/>
            <person name="John U."/>
            <person name="Richards T."/>
            <person name="Worden A.Z."/>
            <person name="Zhang X."/>
            <person name="Grigoriev I.V."/>
            <person name="Allen A.E."/>
            <person name="Bidle K."/>
            <person name="Borodovsky M."/>
            <person name="Bowler C."/>
            <person name="Brownlee C."/>
            <person name="Cock J.M."/>
            <person name="Elias M."/>
            <person name="Gladyshev V.N."/>
            <person name="Groth M."/>
            <person name="Guda C."/>
            <person name="Hadaegh A."/>
            <person name="Iglesias-Rodriguez M.D."/>
            <person name="Jenkins J."/>
            <person name="Jones B.M."/>
            <person name="Lawson T."/>
            <person name="Leese F."/>
            <person name="Lindquist E."/>
            <person name="Lobanov A."/>
            <person name="Lomsadze A."/>
            <person name="Malik S.B."/>
            <person name="Marsh M.E."/>
            <person name="Mackinder L."/>
            <person name="Mock T."/>
            <person name="Mueller-Roeber B."/>
            <person name="Pagarete A."/>
            <person name="Parker M."/>
            <person name="Probert I."/>
            <person name="Quesneville H."/>
            <person name="Raines C."/>
            <person name="Rensing S.A."/>
            <person name="Riano-Pachon D.M."/>
            <person name="Richier S."/>
            <person name="Rokitta S."/>
            <person name="Shiraiwa Y."/>
            <person name="Soanes D.M."/>
            <person name="van der Giezen M."/>
            <person name="Wahlund T.M."/>
            <person name="Williams B."/>
            <person name="Wilson W."/>
            <person name="Wolfe G."/>
            <person name="Wurch L.L."/>
        </authorList>
    </citation>
    <scope>NUCLEOTIDE SEQUENCE</scope>
</reference>
<keyword evidence="3" id="KW-1185">Reference proteome</keyword>
<protein>
    <submittedName>
        <fullName evidence="2">Uncharacterized protein</fullName>
    </submittedName>
</protein>
<evidence type="ECO:0000313" key="3">
    <source>
        <dbReference type="Proteomes" id="UP000013827"/>
    </source>
</evidence>
<dbReference type="KEGG" id="ehx:EMIHUDRAFT_224385"/>
<evidence type="ECO:0000256" key="1">
    <source>
        <dbReference type="SAM" id="Phobius"/>
    </source>
</evidence>
<feature type="transmembrane region" description="Helical" evidence="1">
    <location>
        <begin position="122"/>
        <end position="139"/>
    </location>
</feature>
<organism evidence="2 3">
    <name type="scientific">Emiliania huxleyi (strain CCMP1516)</name>
    <dbReference type="NCBI Taxonomy" id="280463"/>
    <lineage>
        <taxon>Eukaryota</taxon>
        <taxon>Haptista</taxon>
        <taxon>Haptophyta</taxon>
        <taxon>Prymnesiophyceae</taxon>
        <taxon>Isochrysidales</taxon>
        <taxon>Noelaerhabdaceae</taxon>
        <taxon>Emiliania</taxon>
    </lineage>
</organism>
<feature type="transmembrane region" description="Helical" evidence="1">
    <location>
        <begin position="57"/>
        <end position="77"/>
    </location>
</feature>
<feature type="transmembrane region" description="Helical" evidence="1">
    <location>
        <begin position="176"/>
        <end position="198"/>
    </location>
</feature>
<evidence type="ECO:0000313" key="2">
    <source>
        <dbReference type="EnsemblProtists" id="EOD38601"/>
    </source>
</evidence>